<dbReference type="InterPro" id="IPR006016">
    <property type="entry name" value="UspA"/>
</dbReference>
<dbReference type="AlphaFoldDB" id="A0A1X7BU64"/>
<evidence type="ECO:0000313" key="5">
    <source>
        <dbReference type="Proteomes" id="UP000193224"/>
    </source>
</evidence>
<evidence type="ECO:0000256" key="2">
    <source>
        <dbReference type="SAM" id="Coils"/>
    </source>
</evidence>
<sequence length="279" mass="30280">MTYNCLFTVLTDLDLVEDTLSQAMAATDAHDAHLDVLCLGVDCTQSGFYYAGASAIVLQETITRATEEAQEIEARAKHVLENSTLRWGSETGVAQLADVARHVAARARFSDLVVLPKPYGEERGAELEAITEAALFDGDAPTIILPEPDQFKPHPRRVMVGWNESLEALRAVRAAMPLLTQADTVHVVVIDPPTHGPSRSDPGGMLSQYLARHGVSAEIDVLSKTLPRVSDVLTRHATDMDADLLVMGAYGHSRFREAVFGGATRNMLEQATIPVLMAH</sequence>
<feature type="coiled-coil region" evidence="2">
    <location>
        <begin position="55"/>
        <end position="82"/>
    </location>
</feature>
<keyword evidence="5" id="KW-1185">Reference proteome</keyword>
<feature type="domain" description="UspA" evidence="3">
    <location>
        <begin position="156"/>
        <end position="278"/>
    </location>
</feature>
<comment type="similarity">
    <text evidence="1">Belongs to the universal stress protein A family.</text>
</comment>
<dbReference type="OrthoDB" id="9804721at2"/>
<dbReference type="CDD" id="cd00293">
    <property type="entry name" value="USP-like"/>
    <property type="match status" value="1"/>
</dbReference>
<accession>A0A1X7BU64</accession>
<dbReference type="PRINTS" id="PR01438">
    <property type="entry name" value="UNVRSLSTRESS"/>
</dbReference>
<evidence type="ECO:0000256" key="1">
    <source>
        <dbReference type="ARBA" id="ARBA00008791"/>
    </source>
</evidence>
<dbReference type="SUPFAM" id="SSF52402">
    <property type="entry name" value="Adenine nucleotide alpha hydrolases-like"/>
    <property type="match status" value="1"/>
</dbReference>
<dbReference type="Proteomes" id="UP000193224">
    <property type="component" value="Unassembled WGS sequence"/>
</dbReference>
<dbReference type="EMBL" id="FWXB01000011">
    <property type="protein sequence ID" value="SMC13162.1"/>
    <property type="molecule type" value="Genomic_DNA"/>
</dbReference>
<evidence type="ECO:0000259" key="3">
    <source>
        <dbReference type="Pfam" id="PF00582"/>
    </source>
</evidence>
<evidence type="ECO:0000313" key="4">
    <source>
        <dbReference type="EMBL" id="SMC13162.1"/>
    </source>
</evidence>
<dbReference type="InterPro" id="IPR006015">
    <property type="entry name" value="Universal_stress_UspA"/>
</dbReference>
<name>A0A1X7BU64_9RHOB</name>
<gene>
    <name evidence="4" type="ORF">ROA7745_02999</name>
</gene>
<dbReference type="PANTHER" id="PTHR46268">
    <property type="entry name" value="STRESS RESPONSE PROTEIN NHAX"/>
    <property type="match status" value="1"/>
</dbReference>
<organism evidence="4 5">
    <name type="scientific">Roseovarius aestuarii</name>
    <dbReference type="NCBI Taxonomy" id="475083"/>
    <lineage>
        <taxon>Bacteria</taxon>
        <taxon>Pseudomonadati</taxon>
        <taxon>Pseudomonadota</taxon>
        <taxon>Alphaproteobacteria</taxon>
        <taxon>Rhodobacterales</taxon>
        <taxon>Roseobacteraceae</taxon>
        <taxon>Roseovarius</taxon>
    </lineage>
</organism>
<keyword evidence="2" id="KW-0175">Coiled coil</keyword>
<dbReference type="PANTHER" id="PTHR46268:SF15">
    <property type="entry name" value="UNIVERSAL STRESS PROTEIN HP_0031"/>
    <property type="match status" value="1"/>
</dbReference>
<dbReference type="RefSeq" id="WP_085801093.1">
    <property type="nucleotide sequence ID" value="NZ_FWXB01000011.1"/>
</dbReference>
<proteinExistence type="inferred from homology"/>
<reference evidence="4 5" key="1">
    <citation type="submission" date="2017-03" db="EMBL/GenBank/DDBJ databases">
        <authorList>
            <person name="Afonso C.L."/>
            <person name="Miller P.J."/>
            <person name="Scott M.A."/>
            <person name="Spackman E."/>
            <person name="Goraichik I."/>
            <person name="Dimitrov K.M."/>
            <person name="Suarez D.L."/>
            <person name="Swayne D.E."/>
        </authorList>
    </citation>
    <scope>NUCLEOTIDE SEQUENCE [LARGE SCALE GENOMIC DNA]</scope>
    <source>
        <strain evidence="4 5">CECT 7745</strain>
    </source>
</reference>
<dbReference type="Gene3D" id="3.40.50.12370">
    <property type="match status" value="1"/>
</dbReference>
<dbReference type="Pfam" id="PF00582">
    <property type="entry name" value="Usp"/>
    <property type="match status" value="1"/>
</dbReference>
<protein>
    <submittedName>
        <fullName evidence="4">Universal stress protein family protein</fullName>
    </submittedName>
</protein>